<dbReference type="Proteomes" id="UP000541444">
    <property type="component" value="Unassembled WGS sequence"/>
</dbReference>
<evidence type="ECO:0000256" key="2">
    <source>
        <dbReference type="ARBA" id="ARBA00022670"/>
    </source>
</evidence>
<dbReference type="EMBL" id="JACGCM010002082">
    <property type="protein sequence ID" value="KAF6145215.1"/>
    <property type="molecule type" value="Genomic_DNA"/>
</dbReference>
<keyword evidence="3" id="KW-0378">Hydrolase</keyword>
<evidence type="ECO:0000313" key="5">
    <source>
        <dbReference type="EMBL" id="KAF6145215.1"/>
    </source>
</evidence>
<dbReference type="AlphaFoldDB" id="A0A7J7LRE7"/>
<feature type="domain" description="Ubiquitin-like protease family profile" evidence="4">
    <location>
        <begin position="289"/>
        <end position="494"/>
    </location>
</feature>
<evidence type="ECO:0000259" key="4">
    <source>
        <dbReference type="PROSITE" id="PS50600"/>
    </source>
</evidence>
<dbReference type="SUPFAM" id="SSF54001">
    <property type="entry name" value="Cysteine proteinases"/>
    <property type="match status" value="1"/>
</dbReference>
<dbReference type="GO" id="GO:0008234">
    <property type="term" value="F:cysteine-type peptidase activity"/>
    <property type="evidence" value="ECO:0007669"/>
    <property type="project" value="InterPro"/>
</dbReference>
<dbReference type="Pfam" id="PF03101">
    <property type="entry name" value="FAR1"/>
    <property type="match status" value="1"/>
</dbReference>
<gene>
    <name evidence="5" type="ORF">GIB67_041410</name>
</gene>
<keyword evidence="2" id="KW-0645">Protease</keyword>
<evidence type="ECO:0000256" key="3">
    <source>
        <dbReference type="ARBA" id="ARBA00022801"/>
    </source>
</evidence>
<evidence type="ECO:0000256" key="1">
    <source>
        <dbReference type="ARBA" id="ARBA00005234"/>
    </source>
</evidence>
<dbReference type="PANTHER" id="PTHR46328">
    <property type="entry name" value="FAR-RED IMPAIRED RESPONSIVE (FAR1) FAMILY PROTEIN-RELATED"/>
    <property type="match status" value="1"/>
</dbReference>
<dbReference type="Pfam" id="PF02902">
    <property type="entry name" value="Peptidase_C48"/>
    <property type="match status" value="1"/>
</dbReference>
<sequence>MNGEECRETNKGHTCQMEVNNNKNHISREDERPISEPFVGLVFDSIDSACEFYKSYAIKLGFDIKIGSLTRSLTDGSIIKRRFVCRKQGTVRRFTVGCKAQVRLHLQESGKCIIDRFENNHNHDLDCDMLSTDGDYRNSKRTRRSILTSIQSSSSHSTILNSLVDTLDKSGMRSTEPMFKMKEAKFHACSTVVVENYNGEETQGGPEVEKNRVEKVKYNQKNKKVPLCREDVEIEHGVNISLRYVMGTSFLHRATTNNENYMVNAAWKLCKGGSEDKKDRVYRRYGIKDVLTLSSLESLYPRKWLDGDVISLYLRLLIRWYNDQYKDQDERDIIYVVDTYCYLSMEKAHNLWHTRLAEDDDFKNADILAKISSWKPPETLDNAFNSRTTYNPANCEYIMIPVNHHKDHWLVVLASFRERALFVLDSMRCTNYDEILDTIEFMLPKILVRGNPLLAGVFDLKNPKPWKRKVREDITQQSNNHDCGVYTLAFMDCILRKASLKFSNNGRDMRYRIARDLLTLGSDVIYNS</sequence>
<organism evidence="5 6">
    <name type="scientific">Kingdonia uniflora</name>
    <dbReference type="NCBI Taxonomy" id="39325"/>
    <lineage>
        <taxon>Eukaryota</taxon>
        <taxon>Viridiplantae</taxon>
        <taxon>Streptophyta</taxon>
        <taxon>Embryophyta</taxon>
        <taxon>Tracheophyta</taxon>
        <taxon>Spermatophyta</taxon>
        <taxon>Magnoliopsida</taxon>
        <taxon>Ranunculales</taxon>
        <taxon>Circaeasteraceae</taxon>
        <taxon>Kingdonia</taxon>
    </lineage>
</organism>
<dbReference type="InterPro" id="IPR038765">
    <property type="entry name" value="Papain-like_cys_pep_sf"/>
</dbReference>
<dbReference type="InterPro" id="IPR004330">
    <property type="entry name" value="FAR1_DNA_bnd_dom"/>
</dbReference>
<comment type="similarity">
    <text evidence="1">Belongs to the peptidase C48 family.</text>
</comment>
<protein>
    <recommendedName>
        <fullName evidence="4">Ubiquitin-like protease family profile domain-containing protein</fullName>
    </recommendedName>
</protein>
<comment type="caution">
    <text evidence="5">The sequence shown here is derived from an EMBL/GenBank/DDBJ whole genome shotgun (WGS) entry which is preliminary data.</text>
</comment>
<dbReference type="GO" id="GO:0006508">
    <property type="term" value="P:proteolysis"/>
    <property type="evidence" value="ECO:0007669"/>
    <property type="project" value="UniProtKB-KW"/>
</dbReference>
<reference evidence="5 6" key="1">
    <citation type="journal article" date="2020" name="IScience">
        <title>Genome Sequencing of the Endangered Kingdonia uniflora (Circaeasteraceae, Ranunculales) Reveals Potential Mechanisms of Evolutionary Specialization.</title>
        <authorList>
            <person name="Sun Y."/>
            <person name="Deng T."/>
            <person name="Zhang A."/>
            <person name="Moore M.J."/>
            <person name="Landis J.B."/>
            <person name="Lin N."/>
            <person name="Zhang H."/>
            <person name="Zhang X."/>
            <person name="Huang J."/>
            <person name="Zhang X."/>
            <person name="Sun H."/>
            <person name="Wang H."/>
        </authorList>
    </citation>
    <scope>NUCLEOTIDE SEQUENCE [LARGE SCALE GENOMIC DNA]</scope>
    <source>
        <strain evidence="5">TB1705</strain>
        <tissue evidence="5">Leaf</tissue>
    </source>
</reference>
<dbReference type="InterPro" id="IPR003653">
    <property type="entry name" value="Peptidase_C48_C"/>
</dbReference>
<dbReference type="Gene3D" id="3.40.395.10">
    <property type="entry name" value="Adenoviral Proteinase, Chain A"/>
    <property type="match status" value="1"/>
</dbReference>
<accession>A0A7J7LRE7</accession>
<proteinExistence type="inferred from homology"/>
<evidence type="ECO:0000313" key="6">
    <source>
        <dbReference type="Proteomes" id="UP000541444"/>
    </source>
</evidence>
<name>A0A7J7LRE7_9MAGN</name>
<keyword evidence="6" id="KW-1185">Reference proteome</keyword>
<dbReference type="OrthoDB" id="2402896at2759"/>
<dbReference type="PROSITE" id="PS50600">
    <property type="entry name" value="ULP_PROTEASE"/>
    <property type="match status" value="1"/>
</dbReference>